<accession>A0A8T2G0W5</accession>
<feature type="region of interest" description="Disordered" evidence="1">
    <location>
        <begin position="50"/>
        <end position="138"/>
    </location>
</feature>
<gene>
    <name evidence="2" type="ORF">ISN44_As02g007780</name>
</gene>
<organism evidence="2 3">
    <name type="scientific">Arabidopsis suecica</name>
    <name type="common">Swedish thale-cress</name>
    <name type="synonym">Cardaminopsis suecica</name>
    <dbReference type="NCBI Taxonomy" id="45249"/>
    <lineage>
        <taxon>Eukaryota</taxon>
        <taxon>Viridiplantae</taxon>
        <taxon>Streptophyta</taxon>
        <taxon>Embryophyta</taxon>
        <taxon>Tracheophyta</taxon>
        <taxon>Spermatophyta</taxon>
        <taxon>Magnoliopsida</taxon>
        <taxon>eudicotyledons</taxon>
        <taxon>Gunneridae</taxon>
        <taxon>Pentapetalae</taxon>
        <taxon>rosids</taxon>
        <taxon>malvids</taxon>
        <taxon>Brassicales</taxon>
        <taxon>Brassicaceae</taxon>
        <taxon>Camelineae</taxon>
        <taxon>Arabidopsis</taxon>
    </lineage>
</organism>
<dbReference type="Proteomes" id="UP000694251">
    <property type="component" value="Chromosome 2"/>
</dbReference>
<feature type="compositionally biased region" description="Basic and acidic residues" evidence="1">
    <location>
        <begin position="83"/>
        <end position="130"/>
    </location>
</feature>
<evidence type="ECO:0000256" key="1">
    <source>
        <dbReference type="SAM" id="MobiDB-lite"/>
    </source>
</evidence>
<sequence length="138" mass="15336">MISFPAPLTPPLTVPTPPLNLAELAATRLELFPPTTVTSSQKLMVHCPQVGIQAQQRRPNSQVSPLTEEEDTSRFSRIVETGESSRRVEMGESSRQAEEDASKRKTTQDGQKESDKRSQKQKVSELKEGGILKPPKKR</sequence>
<comment type="caution">
    <text evidence="2">The sequence shown here is derived from an EMBL/GenBank/DDBJ whole genome shotgun (WGS) entry which is preliminary data.</text>
</comment>
<reference evidence="2 3" key="1">
    <citation type="submission" date="2020-12" db="EMBL/GenBank/DDBJ databases">
        <title>Concerted genomic and epigenomic changes stabilize Arabidopsis allopolyploids.</title>
        <authorList>
            <person name="Chen Z."/>
        </authorList>
    </citation>
    <scope>NUCLEOTIDE SEQUENCE [LARGE SCALE GENOMIC DNA]</scope>
    <source>
        <strain evidence="2">As9502</strain>
        <tissue evidence="2">Leaf</tissue>
    </source>
</reference>
<proteinExistence type="predicted"/>
<dbReference type="AlphaFoldDB" id="A0A8T2G0W5"/>
<protein>
    <submittedName>
        <fullName evidence="2">Uncharacterized protein</fullName>
    </submittedName>
</protein>
<dbReference type="EMBL" id="JAEFBJ010000002">
    <property type="protein sequence ID" value="KAG7640774.1"/>
    <property type="molecule type" value="Genomic_DNA"/>
</dbReference>
<name>A0A8T2G0W5_ARASU</name>
<evidence type="ECO:0000313" key="3">
    <source>
        <dbReference type="Proteomes" id="UP000694251"/>
    </source>
</evidence>
<keyword evidence="3" id="KW-1185">Reference proteome</keyword>
<evidence type="ECO:0000313" key="2">
    <source>
        <dbReference type="EMBL" id="KAG7640774.1"/>
    </source>
</evidence>
<feature type="compositionally biased region" description="Polar residues" evidence="1">
    <location>
        <begin position="52"/>
        <end position="65"/>
    </location>
</feature>